<evidence type="ECO:0000256" key="3">
    <source>
        <dbReference type="ARBA" id="ARBA00022692"/>
    </source>
</evidence>
<keyword evidence="2 10" id="KW-0808">Transferase</keyword>
<accession>M2QRA1</accession>
<comment type="subcellular location">
    <subcellularLocation>
        <location evidence="1">Membrane</location>
        <topology evidence="1">Multi-pass membrane protein</topology>
    </subcellularLocation>
</comment>
<dbReference type="STRING" id="914234.M2QRA1"/>
<dbReference type="InterPro" id="IPR039859">
    <property type="entry name" value="PFA4/ZDH16/20/ERF2-like"/>
</dbReference>
<dbReference type="Pfam" id="PF01529">
    <property type="entry name" value="DHHC"/>
    <property type="match status" value="1"/>
</dbReference>
<keyword evidence="6" id="KW-0564">Palmitate</keyword>
<dbReference type="InterPro" id="IPR001594">
    <property type="entry name" value="Palmitoyltrfase_DHHC"/>
</dbReference>
<evidence type="ECO:0000259" key="11">
    <source>
        <dbReference type="Pfam" id="PF01529"/>
    </source>
</evidence>
<evidence type="ECO:0000313" key="13">
    <source>
        <dbReference type="Proteomes" id="UP000016930"/>
    </source>
</evidence>
<keyword evidence="8 10" id="KW-0012">Acyltransferase</keyword>
<keyword evidence="7" id="KW-0449">Lipoprotein</keyword>
<evidence type="ECO:0000256" key="9">
    <source>
        <dbReference type="ARBA" id="ARBA00048048"/>
    </source>
</evidence>
<comment type="catalytic activity">
    <reaction evidence="9 10">
        <text>L-cysteinyl-[protein] + hexadecanoyl-CoA = S-hexadecanoyl-L-cysteinyl-[protein] + CoA</text>
        <dbReference type="Rhea" id="RHEA:36683"/>
        <dbReference type="Rhea" id="RHEA-COMP:10131"/>
        <dbReference type="Rhea" id="RHEA-COMP:11032"/>
        <dbReference type="ChEBI" id="CHEBI:29950"/>
        <dbReference type="ChEBI" id="CHEBI:57287"/>
        <dbReference type="ChEBI" id="CHEBI:57379"/>
        <dbReference type="ChEBI" id="CHEBI:74151"/>
        <dbReference type="EC" id="2.3.1.225"/>
    </reaction>
</comment>
<sequence length="405" mass="46154">MARHMGCWRHSRRASPGVYCGDLGLITSPGGRMGRLSGRLFVGCTTALICFISYSPQIFVVWPWYGSELSTELLSLIIPFNILVGMLLWNYCLSVVTDPGRIPPSWEPDLQDQDGYEVKRLTSEPRYCRTCESYKPPRAHHCWQCKRCVLRMGHHCSCINNCIGHFNYGHFIRFLFYVDLACVYHFAMLTRRVYVATHGRHRVRAPRCRSVVVDSDTCQDFLSGKELVFVVLNYVTCIPVLLVVGGLSLYHFRDLLNNTTTIERWEKNQVAILIRHGRIREVKFPYNLGMKRNIMSVLGNNPLYWCWPAVPPGTGLKYQIVVADDPDEFLLHLLHTARDRSGVDDESRSRVFSAHSNRRHGYRDNVGAPVQWGAGWSRQPTLVGGGDSAPMPAEWLNMVSMSSRA</sequence>
<dbReference type="EC" id="2.3.1.225" evidence="10"/>
<evidence type="ECO:0000256" key="4">
    <source>
        <dbReference type="ARBA" id="ARBA00022989"/>
    </source>
</evidence>
<feature type="transmembrane region" description="Helical" evidence="10">
    <location>
        <begin position="227"/>
        <end position="252"/>
    </location>
</feature>
<protein>
    <recommendedName>
        <fullName evidence="10">Palmitoyltransferase</fullName>
        <ecNumber evidence="10">2.3.1.225</ecNumber>
    </recommendedName>
</protein>
<gene>
    <name evidence="12" type="ORF">CERSUDRAFT_116907</name>
</gene>
<dbReference type="GO" id="GO:0019706">
    <property type="term" value="F:protein-cysteine S-palmitoyltransferase activity"/>
    <property type="evidence" value="ECO:0007669"/>
    <property type="project" value="UniProtKB-EC"/>
</dbReference>
<reference evidence="12 13" key="1">
    <citation type="journal article" date="2012" name="Proc. Natl. Acad. Sci. U.S.A.">
        <title>Comparative genomics of Ceriporiopsis subvermispora and Phanerochaete chrysosporium provide insight into selective ligninolysis.</title>
        <authorList>
            <person name="Fernandez-Fueyo E."/>
            <person name="Ruiz-Duenas F.J."/>
            <person name="Ferreira P."/>
            <person name="Floudas D."/>
            <person name="Hibbett D.S."/>
            <person name="Canessa P."/>
            <person name="Larrondo L.F."/>
            <person name="James T.Y."/>
            <person name="Seelenfreund D."/>
            <person name="Lobos S."/>
            <person name="Polanco R."/>
            <person name="Tello M."/>
            <person name="Honda Y."/>
            <person name="Watanabe T."/>
            <person name="Watanabe T."/>
            <person name="Ryu J.S."/>
            <person name="Kubicek C.P."/>
            <person name="Schmoll M."/>
            <person name="Gaskell J."/>
            <person name="Hammel K.E."/>
            <person name="St John F.J."/>
            <person name="Vanden Wymelenberg A."/>
            <person name="Sabat G."/>
            <person name="Splinter BonDurant S."/>
            <person name="Syed K."/>
            <person name="Yadav J.S."/>
            <person name="Doddapaneni H."/>
            <person name="Subramanian V."/>
            <person name="Lavin J.L."/>
            <person name="Oguiza J.A."/>
            <person name="Perez G."/>
            <person name="Pisabarro A.G."/>
            <person name="Ramirez L."/>
            <person name="Santoyo F."/>
            <person name="Master E."/>
            <person name="Coutinho P.M."/>
            <person name="Henrissat B."/>
            <person name="Lombard V."/>
            <person name="Magnuson J.K."/>
            <person name="Kuees U."/>
            <person name="Hori C."/>
            <person name="Igarashi K."/>
            <person name="Samejima M."/>
            <person name="Held B.W."/>
            <person name="Barry K.W."/>
            <person name="LaButti K.M."/>
            <person name="Lapidus A."/>
            <person name="Lindquist E.A."/>
            <person name="Lucas S.M."/>
            <person name="Riley R."/>
            <person name="Salamov A.A."/>
            <person name="Hoffmeister D."/>
            <person name="Schwenk D."/>
            <person name="Hadar Y."/>
            <person name="Yarden O."/>
            <person name="de Vries R.P."/>
            <person name="Wiebenga A."/>
            <person name="Stenlid J."/>
            <person name="Eastwood D."/>
            <person name="Grigoriev I.V."/>
            <person name="Berka R.M."/>
            <person name="Blanchette R.A."/>
            <person name="Kersten P."/>
            <person name="Martinez A.T."/>
            <person name="Vicuna R."/>
            <person name="Cullen D."/>
        </authorList>
    </citation>
    <scope>NUCLEOTIDE SEQUENCE [LARGE SCALE GENOMIC DNA]</scope>
    <source>
        <strain evidence="12 13">B</strain>
    </source>
</reference>
<comment type="similarity">
    <text evidence="10">Belongs to the DHHC palmitoyltransferase family.</text>
</comment>
<evidence type="ECO:0000313" key="12">
    <source>
        <dbReference type="EMBL" id="EMD34715.1"/>
    </source>
</evidence>
<feature type="transmembrane region" description="Helical" evidence="10">
    <location>
        <begin position="77"/>
        <end position="96"/>
    </location>
</feature>
<keyword evidence="4 10" id="KW-1133">Transmembrane helix</keyword>
<comment type="domain">
    <text evidence="10">The DHHC domain is required for palmitoyltransferase activity.</text>
</comment>
<dbReference type="OrthoDB" id="331948at2759"/>
<dbReference type="Proteomes" id="UP000016930">
    <property type="component" value="Unassembled WGS sequence"/>
</dbReference>
<dbReference type="PANTHER" id="PTHR12246">
    <property type="entry name" value="PALMITOYLTRANSFERASE ZDHHC16"/>
    <property type="match status" value="1"/>
</dbReference>
<evidence type="ECO:0000256" key="5">
    <source>
        <dbReference type="ARBA" id="ARBA00023136"/>
    </source>
</evidence>
<dbReference type="HOGENOM" id="CLU_027721_7_1_1"/>
<proteinExistence type="inferred from homology"/>
<dbReference type="PROSITE" id="PS50216">
    <property type="entry name" value="DHHC"/>
    <property type="match status" value="1"/>
</dbReference>
<evidence type="ECO:0000256" key="2">
    <source>
        <dbReference type="ARBA" id="ARBA00022679"/>
    </source>
</evidence>
<dbReference type="EMBL" id="KB445802">
    <property type="protein sequence ID" value="EMD34715.1"/>
    <property type="molecule type" value="Genomic_DNA"/>
</dbReference>
<organism evidence="12 13">
    <name type="scientific">Ceriporiopsis subvermispora (strain B)</name>
    <name type="common">White-rot fungus</name>
    <name type="synonym">Gelatoporia subvermispora</name>
    <dbReference type="NCBI Taxonomy" id="914234"/>
    <lineage>
        <taxon>Eukaryota</taxon>
        <taxon>Fungi</taxon>
        <taxon>Dikarya</taxon>
        <taxon>Basidiomycota</taxon>
        <taxon>Agaricomycotina</taxon>
        <taxon>Agaricomycetes</taxon>
        <taxon>Polyporales</taxon>
        <taxon>Gelatoporiaceae</taxon>
        <taxon>Gelatoporia</taxon>
    </lineage>
</organism>
<feature type="domain" description="Palmitoyltransferase DHHC" evidence="11">
    <location>
        <begin position="123"/>
        <end position="267"/>
    </location>
</feature>
<evidence type="ECO:0000256" key="6">
    <source>
        <dbReference type="ARBA" id="ARBA00023139"/>
    </source>
</evidence>
<name>M2QRA1_CERS8</name>
<evidence type="ECO:0000256" key="8">
    <source>
        <dbReference type="ARBA" id="ARBA00023315"/>
    </source>
</evidence>
<keyword evidence="3 10" id="KW-0812">Transmembrane</keyword>
<evidence type="ECO:0000256" key="1">
    <source>
        <dbReference type="ARBA" id="ARBA00004141"/>
    </source>
</evidence>
<feature type="transmembrane region" description="Helical" evidence="10">
    <location>
        <begin position="40"/>
        <end position="65"/>
    </location>
</feature>
<keyword evidence="13" id="KW-1185">Reference proteome</keyword>
<keyword evidence="5 10" id="KW-0472">Membrane</keyword>
<dbReference type="AlphaFoldDB" id="M2QRA1"/>
<evidence type="ECO:0000256" key="7">
    <source>
        <dbReference type="ARBA" id="ARBA00023288"/>
    </source>
</evidence>
<evidence type="ECO:0000256" key="10">
    <source>
        <dbReference type="RuleBase" id="RU079119"/>
    </source>
</evidence>
<dbReference type="GO" id="GO:0016020">
    <property type="term" value="C:membrane"/>
    <property type="evidence" value="ECO:0007669"/>
    <property type="project" value="UniProtKB-SubCell"/>
</dbReference>